<organism evidence="1 2">
    <name type="scientific">Opisthorchis viverrini</name>
    <name type="common">Southeast Asian liver fluke</name>
    <dbReference type="NCBI Taxonomy" id="6198"/>
    <lineage>
        <taxon>Eukaryota</taxon>
        <taxon>Metazoa</taxon>
        <taxon>Spiralia</taxon>
        <taxon>Lophotrochozoa</taxon>
        <taxon>Platyhelminthes</taxon>
        <taxon>Trematoda</taxon>
        <taxon>Digenea</taxon>
        <taxon>Opisthorchiida</taxon>
        <taxon>Opisthorchiata</taxon>
        <taxon>Opisthorchiidae</taxon>
        <taxon>Opisthorchis</taxon>
    </lineage>
</organism>
<dbReference type="KEGG" id="ovi:T265_14497"/>
<dbReference type="CTD" id="20328663"/>
<accession>A0A075A956</accession>
<dbReference type="GeneID" id="20328663"/>
<dbReference type="AlphaFoldDB" id="A0A075A956"/>
<protein>
    <submittedName>
        <fullName evidence="1">Uncharacterized protein</fullName>
    </submittedName>
</protein>
<feature type="non-terminal residue" evidence="1">
    <location>
        <position position="1"/>
    </location>
</feature>
<sequence>TTDEAPRALDREEYPACTPPTAFVDKHPLERVDFLGFVRDSIDCWKRHMAYQFQSPGVLPRASSYIPSNL</sequence>
<evidence type="ECO:0000313" key="2">
    <source>
        <dbReference type="Proteomes" id="UP000054324"/>
    </source>
</evidence>
<gene>
    <name evidence="1" type="ORF">T265_14497</name>
</gene>
<dbReference type="Proteomes" id="UP000054324">
    <property type="component" value="Unassembled WGS sequence"/>
</dbReference>
<proteinExistence type="predicted"/>
<evidence type="ECO:0000313" key="1">
    <source>
        <dbReference type="EMBL" id="KER24054.1"/>
    </source>
</evidence>
<keyword evidence="2" id="KW-1185">Reference proteome</keyword>
<dbReference type="EMBL" id="KL596824">
    <property type="protein sequence ID" value="KER24054.1"/>
    <property type="molecule type" value="Genomic_DNA"/>
</dbReference>
<reference evidence="1 2" key="1">
    <citation type="submission" date="2013-11" db="EMBL/GenBank/DDBJ databases">
        <title>Opisthorchis viverrini - life in the bile duct.</title>
        <authorList>
            <person name="Young N.D."/>
            <person name="Nagarajan N."/>
            <person name="Lin S.J."/>
            <person name="Korhonen P.K."/>
            <person name="Jex A.R."/>
            <person name="Hall R.S."/>
            <person name="Safavi-Hemami H."/>
            <person name="Kaewkong W."/>
            <person name="Bertrand D."/>
            <person name="Gao S."/>
            <person name="Seet Q."/>
            <person name="Wongkham S."/>
            <person name="Teh B.T."/>
            <person name="Wongkham C."/>
            <person name="Intapan P.M."/>
            <person name="Maleewong W."/>
            <person name="Yang X."/>
            <person name="Hu M."/>
            <person name="Wang Z."/>
            <person name="Hofmann A."/>
            <person name="Sternberg P.W."/>
            <person name="Tan P."/>
            <person name="Wang J."/>
            <person name="Gasser R.B."/>
        </authorList>
    </citation>
    <scope>NUCLEOTIDE SEQUENCE [LARGE SCALE GENOMIC DNA]</scope>
</reference>
<dbReference type="RefSeq" id="XP_009172194.1">
    <property type="nucleotide sequence ID" value="XM_009173930.1"/>
</dbReference>
<name>A0A075A956_OPIVI</name>
<feature type="non-terminal residue" evidence="1">
    <location>
        <position position="70"/>
    </location>
</feature>